<dbReference type="AlphaFoldDB" id="A0A2H0KFW2"/>
<comment type="caution">
    <text evidence="1">The sequence shown here is derived from an EMBL/GenBank/DDBJ whole genome shotgun (WGS) entry which is preliminary data.</text>
</comment>
<organism evidence="1 2">
    <name type="scientific">Candidatus Shapirobacteria bacterium CG11_big_fil_rev_8_21_14_0_20_40_12</name>
    <dbReference type="NCBI Taxonomy" id="1974889"/>
    <lineage>
        <taxon>Bacteria</taxon>
        <taxon>Candidatus Shapironibacteriota</taxon>
    </lineage>
</organism>
<dbReference type="InterPro" id="IPR035069">
    <property type="entry name" value="TTHA1013/TTHA0281-like"/>
</dbReference>
<reference evidence="1 2" key="1">
    <citation type="submission" date="2017-09" db="EMBL/GenBank/DDBJ databases">
        <title>Depth-based differentiation of microbial function through sediment-hosted aquifers and enrichment of novel symbionts in the deep terrestrial subsurface.</title>
        <authorList>
            <person name="Probst A.J."/>
            <person name="Ladd B."/>
            <person name="Jarett J.K."/>
            <person name="Geller-Mcgrath D.E."/>
            <person name="Sieber C.M."/>
            <person name="Emerson J.B."/>
            <person name="Anantharaman K."/>
            <person name="Thomas B.C."/>
            <person name="Malmstrom R."/>
            <person name="Stieglmeier M."/>
            <person name="Klingl A."/>
            <person name="Woyke T."/>
            <person name="Ryan C.M."/>
            <person name="Banfield J.F."/>
        </authorList>
    </citation>
    <scope>NUCLEOTIDE SEQUENCE [LARGE SCALE GENOMIC DNA]</scope>
    <source>
        <strain evidence="1">CG11_big_fil_rev_8_21_14_0_20_40_12</strain>
    </source>
</reference>
<proteinExistence type="predicted"/>
<evidence type="ECO:0000313" key="2">
    <source>
        <dbReference type="Proteomes" id="UP000231371"/>
    </source>
</evidence>
<protein>
    <recommendedName>
        <fullName evidence="3">HicB-like antitoxin of toxin-antitoxin system domain-containing protein</fullName>
    </recommendedName>
</protein>
<dbReference type="Gene3D" id="3.30.160.250">
    <property type="match status" value="1"/>
</dbReference>
<sequence>MKTQKKYILNYRVILKPDKRTGGNKPCFVAYCPTLGVADDGNSTQEALKNIRKTIAFHLECLQKEGKEIPVDKPNEELVTNTQIELSSSSPFRFAN</sequence>
<dbReference type="Proteomes" id="UP000231371">
    <property type="component" value="Unassembled WGS sequence"/>
</dbReference>
<evidence type="ECO:0000313" key="1">
    <source>
        <dbReference type="EMBL" id="PIQ70150.1"/>
    </source>
</evidence>
<dbReference type="SUPFAM" id="SSF143100">
    <property type="entry name" value="TTHA1013/TTHA0281-like"/>
    <property type="match status" value="1"/>
</dbReference>
<gene>
    <name evidence="1" type="ORF">COV89_02020</name>
</gene>
<name>A0A2H0KFW2_9BACT</name>
<accession>A0A2H0KFW2</accession>
<evidence type="ECO:0008006" key="3">
    <source>
        <dbReference type="Google" id="ProtNLM"/>
    </source>
</evidence>
<dbReference type="EMBL" id="PCVI01000031">
    <property type="protein sequence ID" value="PIQ70150.1"/>
    <property type="molecule type" value="Genomic_DNA"/>
</dbReference>